<sequence length="79" mass="9058">MKSWRGKLTLRVKQGLLDMKGMVDETSQRPQIQPKNSTEFKNCMRRAKCTPLAARLLALKLMLRSKALTSLLKDHECTI</sequence>
<evidence type="ECO:0000313" key="1">
    <source>
        <dbReference type="EMBL" id="GFT20089.1"/>
    </source>
</evidence>
<dbReference type="EMBL" id="BMAW01105623">
    <property type="protein sequence ID" value="GFT20089.1"/>
    <property type="molecule type" value="Genomic_DNA"/>
</dbReference>
<name>A0A8X6NKP7_NEPPI</name>
<proteinExistence type="predicted"/>
<keyword evidence="2" id="KW-1185">Reference proteome</keyword>
<protein>
    <submittedName>
        <fullName evidence="1">Uncharacterized protein</fullName>
    </submittedName>
</protein>
<organism evidence="1 2">
    <name type="scientific">Nephila pilipes</name>
    <name type="common">Giant wood spider</name>
    <name type="synonym">Nephila maculata</name>
    <dbReference type="NCBI Taxonomy" id="299642"/>
    <lineage>
        <taxon>Eukaryota</taxon>
        <taxon>Metazoa</taxon>
        <taxon>Ecdysozoa</taxon>
        <taxon>Arthropoda</taxon>
        <taxon>Chelicerata</taxon>
        <taxon>Arachnida</taxon>
        <taxon>Araneae</taxon>
        <taxon>Araneomorphae</taxon>
        <taxon>Entelegynae</taxon>
        <taxon>Araneoidea</taxon>
        <taxon>Nephilidae</taxon>
        <taxon>Nephila</taxon>
    </lineage>
</organism>
<reference evidence="1" key="1">
    <citation type="submission" date="2020-08" db="EMBL/GenBank/DDBJ databases">
        <title>Multicomponent nature underlies the extraordinary mechanical properties of spider dragline silk.</title>
        <authorList>
            <person name="Kono N."/>
            <person name="Nakamura H."/>
            <person name="Mori M."/>
            <person name="Yoshida Y."/>
            <person name="Ohtoshi R."/>
            <person name="Malay A.D."/>
            <person name="Moran D.A.P."/>
            <person name="Tomita M."/>
            <person name="Numata K."/>
            <person name="Arakawa K."/>
        </authorList>
    </citation>
    <scope>NUCLEOTIDE SEQUENCE</scope>
</reference>
<dbReference type="AlphaFoldDB" id="A0A8X6NKP7"/>
<gene>
    <name evidence="1" type="ORF">NPIL_97361</name>
</gene>
<evidence type="ECO:0000313" key="2">
    <source>
        <dbReference type="Proteomes" id="UP000887013"/>
    </source>
</evidence>
<accession>A0A8X6NKP7</accession>
<comment type="caution">
    <text evidence="1">The sequence shown here is derived from an EMBL/GenBank/DDBJ whole genome shotgun (WGS) entry which is preliminary data.</text>
</comment>
<dbReference type="Proteomes" id="UP000887013">
    <property type="component" value="Unassembled WGS sequence"/>
</dbReference>